<evidence type="ECO:0000259" key="7">
    <source>
        <dbReference type="PROSITE" id="PS51160"/>
    </source>
</evidence>
<dbReference type="GO" id="GO:0003998">
    <property type="term" value="F:acylphosphatase activity"/>
    <property type="evidence" value="ECO:0007669"/>
    <property type="project" value="UniProtKB-EC"/>
</dbReference>
<dbReference type="eggNOG" id="COG1254">
    <property type="taxonomic scope" value="Bacteria"/>
</dbReference>
<dbReference type="EC" id="3.6.1.7" evidence="2 5"/>
<dbReference type="PANTHER" id="PTHR47268">
    <property type="entry name" value="ACYLPHOSPHATASE"/>
    <property type="match status" value="1"/>
</dbReference>
<keyword evidence="9" id="KW-1185">Reference proteome</keyword>
<dbReference type="OrthoDB" id="9808093at2"/>
<evidence type="ECO:0000256" key="5">
    <source>
        <dbReference type="PROSITE-ProRule" id="PRU00520"/>
    </source>
</evidence>
<feature type="active site" evidence="5">
    <location>
        <position position="483"/>
    </location>
</feature>
<evidence type="ECO:0000256" key="4">
    <source>
        <dbReference type="ARBA" id="ARBA00047645"/>
    </source>
</evidence>
<protein>
    <recommendedName>
        <fullName evidence="3 5">acylphosphatase</fullName>
        <ecNumber evidence="2 5">3.6.1.7</ecNumber>
    </recommendedName>
</protein>
<evidence type="ECO:0000256" key="2">
    <source>
        <dbReference type="ARBA" id="ARBA00012150"/>
    </source>
</evidence>
<dbReference type="RefSeq" id="WP_008516533.1">
    <property type="nucleotide sequence ID" value="NZ_ACJM01000007.1"/>
</dbReference>
<dbReference type="Gene3D" id="3.30.470.20">
    <property type="entry name" value="ATP-grasp fold, B domain"/>
    <property type="match status" value="1"/>
</dbReference>
<name>C0GGT8_DETAL</name>
<evidence type="ECO:0000313" key="8">
    <source>
        <dbReference type="EMBL" id="EEG77529.1"/>
    </source>
</evidence>
<feature type="active site" evidence="5">
    <location>
        <position position="501"/>
    </location>
</feature>
<dbReference type="EMBL" id="ACJM01000007">
    <property type="protein sequence ID" value="EEG77529.1"/>
    <property type="molecule type" value="Genomic_DNA"/>
</dbReference>
<evidence type="ECO:0000313" key="9">
    <source>
        <dbReference type="Proteomes" id="UP000006443"/>
    </source>
</evidence>
<keyword evidence="5" id="KW-0378">Hydrolase</keyword>
<dbReference type="Pfam" id="PF00708">
    <property type="entry name" value="Acylphosphatase"/>
    <property type="match status" value="1"/>
</dbReference>
<dbReference type="PROSITE" id="PS00151">
    <property type="entry name" value="ACYLPHOSPHATASE_2"/>
    <property type="match status" value="1"/>
</dbReference>
<dbReference type="InterPro" id="IPR017968">
    <property type="entry name" value="Acylphosphatase_CS"/>
</dbReference>
<dbReference type="Pfam" id="PF14397">
    <property type="entry name" value="ATPgrasp_ST"/>
    <property type="match status" value="1"/>
</dbReference>
<dbReference type="Gene3D" id="3.30.70.100">
    <property type="match status" value="1"/>
</dbReference>
<comment type="caution">
    <text evidence="8">The sequence shown here is derived from an EMBL/GenBank/DDBJ whole genome shotgun (WGS) entry which is preliminary data.</text>
</comment>
<dbReference type="SUPFAM" id="SSF54975">
    <property type="entry name" value="Acylphosphatase/BLUF domain-like"/>
    <property type="match status" value="1"/>
</dbReference>
<dbReference type="SUPFAM" id="SSF56059">
    <property type="entry name" value="Glutathione synthetase ATP-binding domain-like"/>
    <property type="match status" value="1"/>
</dbReference>
<evidence type="ECO:0000256" key="1">
    <source>
        <dbReference type="ARBA" id="ARBA00005614"/>
    </source>
</evidence>
<dbReference type="InterPro" id="IPR039523">
    <property type="entry name" value="RimK-rel_E_lig_ATP-grasp"/>
</dbReference>
<dbReference type="PANTHER" id="PTHR47268:SF4">
    <property type="entry name" value="ACYLPHOSPHATASE"/>
    <property type="match status" value="1"/>
</dbReference>
<evidence type="ECO:0000256" key="3">
    <source>
        <dbReference type="ARBA" id="ARBA00015991"/>
    </source>
</evidence>
<sequence>MGKFATKEKSTKAPFMLPNLLVLGLLRRPRNAADYLHRAYIIFYWRQCKTLKSRLKIILAFLISPVTIGQDILYWTRKLGKNAAASANKSVVRQIIEQFYLAFFFSIDAQNYYLQEFYQQDGLHRARHFVNKNALKRGVYRLLTLHGRLLQPENAFFSLGDKTQFTRFCTKKGIAVVPILYEFLADGTVIDVYGSKVNDVIEFPEHDVFCKPNVDNEGEGAVAWHWQGDNFFLSAAGIKLTKEQLRTHLHKLASKHKSGSYLVQPLMLPHTQLAPFRKKATPTVRVVTYLDKKMRIKVNSAMLRFSTDPVSVVDNANAGGLVSPVSLITGSLGPAVGFSADNLSLRFDTLPESKEQIKGRIIPYWQETLTLVKQAHSYFPYRLIIGWDILITENGPVILEANSQPGLCYLQKAHLSSLGQMPMAKPLAAHAKSAVKKLYSGNADSARLYGKTGLNRWLNWIMQINKQSVHLLISGKVQGVGYRKWLLKQAQSRRLKGWVRNKKDGSVEAVLSGSSVAVEDVINNCWLGPERAKVKDVIVSSHQKSVDNNFKIKKTN</sequence>
<comment type="catalytic activity">
    <reaction evidence="4 5">
        <text>an acyl phosphate + H2O = a carboxylate + phosphate + H(+)</text>
        <dbReference type="Rhea" id="RHEA:14965"/>
        <dbReference type="ChEBI" id="CHEBI:15377"/>
        <dbReference type="ChEBI" id="CHEBI:15378"/>
        <dbReference type="ChEBI" id="CHEBI:29067"/>
        <dbReference type="ChEBI" id="CHEBI:43474"/>
        <dbReference type="ChEBI" id="CHEBI:59918"/>
        <dbReference type="EC" id="3.6.1.7"/>
    </reaction>
</comment>
<dbReference type="InterPro" id="IPR020456">
    <property type="entry name" value="Acylphosphatase"/>
</dbReference>
<feature type="domain" description="Acylphosphatase-like" evidence="7">
    <location>
        <begin position="468"/>
        <end position="554"/>
    </location>
</feature>
<proteinExistence type="inferred from homology"/>
<evidence type="ECO:0000256" key="6">
    <source>
        <dbReference type="RuleBase" id="RU004168"/>
    </source>
</evidence>
<gene>
    <name evidence="8" type="ORF">DealDRAFT_1652</name>
</gene>
<dbReference type="Proteomes" id="UP000006443">
    <property type="component" value="Unassembled WGS sequence"/>
</dbReference>
<dbReference type="STRING" id="555088.DealDRAFT_1652"/>
<dbReference type="InterPro" id="IPR036046">
    <property type="entry name" value="Acylphosphatase-like_dom_sf"/>
</dbReference>
<dbReference type="PROSITE" id="PS51160">
    <property type="entry name" value="ACYLPHOSPHATASE_3"/>
    <property type="match status" value="1"/>
</dbReference>
<reference evidence="8 9" key="1">
    <citation type="submission" date="2009-02" db="EMBL/GenBank/DDBJ databases">
        <title>Sequencing of the draft genome and assembly of Dethiobacter alkaliphilus AHT 1.</title>
        <authorList>
            <consortium name="US DOE Joint Genome Institute (JGI-PGF)"/>
            <person name="Lucas S."/>
            <person name="Copeland A."/>
            <person name="Lapidus A."/>
            <person name="Glavina del Rio T."/>
            <person name="Dalin E."/>
            <person name="Tice H."/>
            <person name="Bruce D."/>
            <person name="Goodwin L."/>
            <person name="Pitluck S."/>
            <person name="Larimer F."/>
            <person name="Land M.L."/>
            <person name="Hauser L."/>
            <person name="Muyzer G."/>
        </authorList>
    </citation>
    <scope>NUCLEOTIDE SEQUENCE [LARGE SCALE GENOMIC DNA]</scope>
    <source>
        <strain evidence="8 9">AHT 1</strain>
    </source>
</reference>
<organism evidence="8 9">
    <name type="scientific">Dethiobacter alkaliphilus AHT 1</name>
    <dbReference type="NCBI Taxonomy" id="555088"/>
    <lineage>
        <taxon>Bacteria</taxon>
        <taxon>Bacillati</taxon>
        <taxon>Bacillota</taxon>
        <taxon>Dethiobacteria</taxon>
        <taxon>Dethiobacterales</taxon>
        <taxon>Dethiobacteraceae</taxon>
        <taxon>Dethiobacter</taxon>
    </lineage>
</organism>
<dbReference type="InterPro" id="IPR001792">
    <property type="entry name" value="Acylphosphatase-like_dom"/>
</dbReference>
<dbReference type="eggNOG" id="COG0189">
    <property type="taxonomic scope" value="Bacteria"/>
</dbReference>
<accession>C0GGT8</accession>
<dbReference type="AlphaFoldDB" id="C0GGT8"/>
<comment type="similarity">
    <text evidence="1 6">Belongs to the acylphosphatase family.</text>
</comment>